<comment type="subunit">
    <text evidence="3">Homotrimer.</text>
</comment>
<dbReference type="PANTHER" id="PTHR30246">
    <property type="entry name" value="2-KETO-3-DEOXY-6-PHOSPHOGLUCONATE ALDOLASE"/>
    <property type="match status" value="1"/>
</dbReference>
<keyword evidence="5" id="KW-0119">Carbohydrate metabolism</keyword>
<dbReference type="PANTHER" id="PTHR30246:SF1">
    <property type="entry name" value="2-DEHYDRO-3-DEOXY-6-PHOSPHOGALACTONATE ALDOLASE-RELATED"/>
    <property type="match status" value="1"/>
</dbReference>
<dbReference type="EC" id="4.1.3.16" evidence="6"/>
<organism evidence="6 7">
    <name type="scientific">Vasconcelosia minhoensis LEGE 07310</name>
    <dbReference type="NCBI Taxonomy" id="915328"/>
    <lineage>
        <taxon>Bacteria</taxon>
        <taxon>Bacillati</taxon>
        <taxon>Cyanobacteriota</taxon>
        <taxon>Cyanophyceae</taxon>
        <taxon>Nodosilineales</taxon>
        <taxon>Cymatolegaceae</taxon>
        <taxon>Vasconcelosia</taxon>
        <taxon>Vasconcelosia minhoensis</taxon>
    </lineage>
</organism>
<comment type="caution">
    <text evidence="6">The sequence shown here is derived from an EMBL/GenBank/DDBJ whole genome shotgun (WGS) entry which is preliminary data.</text>
</comment>
<dbReference type="EC" id="4.1.2.14" evidence="6"/>
<dbReference type="InterPro" id="IPR000887">
    <property type="entry name" value="Aldlse_KDPG_KHG"/>
</dbReference>
<evidence type="ECO:0000256" key="4">
    <source>
        <dbReference type="ARBA" id="ARBA00023239"/>
    </source>
</evidence>
<gene>
    <name evidence="6" type="ORF">IQ241_19700</name>
</gene>
<reference evidence="6" key="1">
    <citation type="submission" date="2020-10" db="EMBL/GenBank/DDBJ databases">
        <authorList>
            <person name="Castelo-Branco R."/>
            <person name="Eusebio N."/>
            <person name="Adriana R."/>
            <person name="Vieira A."/>
            <person name="Brugerolle De Fraissinette N."/>
            <person name="Rezende De Castro R."/>
            <person name="Schneider M.P."/>
            <person name="Vasconcelos V."/>
            <person name="Leao P.N."/>
        </authorList>
    </citation>
    <scope>NUCLEOTIDE SEQUENCE</scope>
    <source>
        <strain evidence="6">LEGE 07310</strain>
    </source>
</reference>
<dbReference type="NCBIfam" id="TIGR01182">
    <property type="entry name" value="eda"/>
    <property type="match status" value="1"/>
</dbReference>
<dbReference type="RefSeq" id="WP_193910513.1">
    <property type="nucleotide sequence ID" value="NZ_JADEXG010000058.1"/>
</dbReference>
<name>A0A8J7ATB2_9CYAN</name>
<evidence type="ECO:0000256" key="1">
    <source>
        <dbReference type="ARBA" id="ARBA00004761"/>
    </source>
</evidence>
<evidence type="ECO:0000256" key="2">
    <source>
        <dbReference type="ARBA" id="ARBA00006906"/>
    </source>
</evidence>
<dbReference type="AlphaFoldDB" id="A0A8J7ATB2"/>
<dbReference type="SUPFAM" id="SSF51569">
    <property type="entry name" value="Aldolase"/>
    <property type="match status" value="1"/>
</dbReference>
<dbReference type="NCBIfam" id="NF005673">
    <property type="entry name" value="PRK07455.1"/>
    <property type="match status" value="1"/>
</dbReference>
<comment type="pathway">
    <text evidence="1">Carbohydrate acid metabolism.</text>
</comment>
<dbReference type="CDD" id="cd00452">
    <property type="entry name" value="KDPG_aldolase"/>
    <property type="match status" value="1"/>
</dbReference>
<dbReference type="Gene3D" id="3.20.20.70">
    <property type="entry name" value="Aldolase class I"/>
    <property type="match status" value="1"/>
</dbReference>
<dbReference type="InterPro" id="IPR013785">
    <property type="entry name" value="Aldolase_TIM"/>
</dbReference>
<keyword evidence="7" id="KW-1185">Reference proteome</keyword>
<evidence type="ECO:0000256" key="3">
    <source>
        <dbReference type="ARBA" id="ARBA00011233"/>
    </source>
</evidence>
<dbReference type="GO" id="GO:0008700">
    <property type="term" value="F:(R,S)-4-hydroxy-2-oxoglutarate aldolase activity"/>
    <property type="evidence" value="ECO:0007669"/>
    <property type="project" value="UniProtKB-EC"/>
</dbReference>
<evidence type="ECO:0000313" key="7">
    <source>
        <dbReference type="Proteomes" id="UP000636505"/>
    </source>
</evidence>
<dbReference type="EMBL" id="JADEXG010000058">
    <property type="protein sequence ID" value="MBE9079494.1"/>
    <property type="molecule type" value="Genomic_DNA"/>
</dbReference>
<proteinExistence type="inferred from homology"/>
<keyword evidence="4 6" id="KW-0456">Lyase</keyword>
<protein>
    <submittedName>
        <fullName evidence="6">Bifunctional 4-hydroxy-2-oxoglutarate aldolase/2-dehydro-3-deoxy-phosphogluconate aldolase</fullName>
        <ecNumber evidence="6">4.1.2.14</ecNumber>
        <ecNumber evidence="6">4.1.3.16</ecNumber>
    </submittedName>
</protein>
<evidence type="ECO:0000313" key="6">
    <source>
        <dbReference type="EMBL" id="MBE9079494.1"/>
    </source>
</evidence>
<accession>A0A8J7ATB2</accession>
<dbReference type="Pfam" id="PF01081">
    <property type="entry name" value="Aldolase"/>
    <property type="match status" value="1"/>
</dbReference>
<sequence length="226" mass="23080">MPLRQQADRLDGWLALLRQHRAVAIIRAPSLETGLQMAWAAAAGGLRLLEVAWSGAQSAALVQQLSAQLPDCTVGLGTLLGAADLRAGVAAGGRFGFSPHTHAGLIQTAEECGIPLVAGAMTPTEIVTAWQLGAAGVKVFPVSALGGPAYVRALQEPLGAIPLIPTGGVTVDNAPELLRAGAIAVGLSGGLFHPSDLTQGDWAAVTARSRLLVARCSAAELEGLHK</sequence>
<dbReference type="Proteomes" id="UP000636505">
    <property type="component" value="Unassembled WGS sequence"/>
</dbReference>
<dbReference type="GO" id="GO:0008675">
    <property type="term" value="F:2-dehydro-3-deoxy-phosphogluconate aldolase activity"/>
    <property type="evidence" value="ECO:0007669"/>
    <property type="project" value="UniProtKB-EC"/>
</dbReference>
<evidence type="ECO:0000256" key="5">
    <source>
        <dbReference type="ARBA" id="ARBA00023277"/>
    </source>
</evidence>
<comment type="similarity">
    <text evidence="2">Belongs to the KHG/KDPG aldolase family.</text>
</comment>